<keyword evidence="3" id="KW-0813">Transport</keyword>
<comment type="similarity">
    <text evidence="2">Belongs to the ABC transporter superfamily. ABCB family. Multidrug resistance exporter (TC 3.A.1.201) subfamily.</text>
</comment>
<dbReference type="InterPro" id="IPR003593">
    <property type="entry name" value="AAA+_ATPase"/>
</dbReference>
<keyword evidence="8" id="KW-1278">Translocase</keyword>
<dbReference type="Pfam" id="PF00005">
    <property type="entry name" value="ABC_tran"/>
    <property type="match status" value="2"/>
</dbReference>
<feature type="transmembrane region" description="Helical" evidence="12">
    <location>
        <begin position="405"/>
        <end position="429"/>
    </location>
</feature>
<evidence type="ECO:0000256" key="10">
    <source>
        <dbReference type="ARBA" id="ARBA00023136"/>
    </source>
</evidence>
<proteinExistence type="inferred from homology"/>
<comment type="subcellular location">
    <subcellularLocation>
        <location evidence="1">Membrane</location>
        <topology evidence="1">Multi-pass membrane protein</topology>
    </subcellularLocation>
</comment>
<comment type="caution">
    <text evidence="15">The sequence shown here is derived from an EMBL/GenBank/DDBJ whole genome shotgun (WGS) entry which is preliminary data.</text>
</comment>
<keyword evidence="16" id="KW-1185">Reference proteome</keyword>
<keyword evidence="9 12" id="KW-1133">Transmembrane helix</keyword>
<evidence type="ECO:0000256" key="7">
    <source>
        <dbReference type="ARBA" id="ARBA00022840"/>
    </source>
</evidence>
<feature type="domain" description="ABC transmembrane type-1" evidence="14">
    <location>
        <begin position="762"/>
        <end position="962"/>
    </location>
</feature>
<gene>
    <name evidence="15" type="ORF">LSH36_676g01059</name>
</gene>
<keyword evidence="5" id="KW-0677">Repeat</keyword>
<dbReference type="Gene3D" id="3.40.50.300">
    <property type="entry name" value="P-loop containing nucleotide triphosphate hydrolases"/>
    <property type="match status" value="2"/>
</dbReference>
<evidence type="ECO:0000256" key="6">
    <source>
        <dbReference type="ARBA" id="ARBA00022741"/>
    </source>
</evidence>
<dbReference type="PROSITE" id="PS00211">
    <property type="entry name" value="ABC_TRANSPORTER_1"/>
    <property type="match status" value="1"/>
</dbReference>
<dbReference type="Pfam" id="PF00664">
    <property type="entry name" value="ABC_membrane"/>
    <property type="match status" value="2"/>
</dbReference>
<keyword evidence="11" id="KW-0325">Glycoprotein</keyword>
<evidence type="ECO:0000256" key="12">
    <source>
        <dbReference type="SAM" id="Phobius"/>
    </source>
</evidence>
<dbReference type="CDD" id="cd18578">
    <property type="entry name" value="ABC_6TM_Pgp_ABCB1_D2_like"/>
    <property type="match status" value="1"/>
</dbReference>
<dbReference type="InterPro" id="IPR017871">
    <property type="entry name" value="ABC_transporter-like_CS"/>
</dbReference>
<evidence type="ECO:0000256" key="2">
    <source>
        <dbReference type="ARBA" id="ARBA00007577"/>
    </source>
</evidence>
<evidence type="ECO:0000256" key="4">
    <source>
        <dbReference type="ARBA" id="ARBA00022692"/>
    </source>
</evidence>
<dbReference type="CDD" id="cd03249">
    <property type="entry name" value="ABC_MTABC3_MDL1_MDL2"/>
    <property type="match status" value="1"/>
</dbReference>
<protein>
    <submittedName>
        <fullName evidence="15">Uncharacterized protein</fullName>
    </submittedName>
</protein>
<dbReference type="Gene3D" id="1.20.1560.10">
    <property type="entry name" value="ABC transporter type 1, transmembrane domain"/>
    <property type="match status" value="2"/>
</dbReference>
<evidence type="ECO:0000259" key="13">
    <source>
        <dbReference type="PROSITE" id="PS50893"/>
    </source>
</evidence>
<keyword evidence="7" id="KW-0067">ATP-binding</keyword>
<feature type="domain" description="ABC transmembrane type-1" evidence="14">
    <location>
        <begin position="88"/>
        <end position="435"/>
    </location>
</feature>
<evidence type="ECO:0000313" key="15">
    <source>
        <dbReference type="EMBL" id="KAK2145525.1"/>
    </source>
</evidence>
<dbReference type="CDD" id="cd18577">
    <property type="entry name" value="ABC_6TM_Pgp_ABCB1_D1_like"/>
    <property type="match status" value="1"/>
</dbReference>
<reference evidence="15" key="1">
    <citation type="journal article" date="2023" name="Mol. Biol. Evol.">
        <title>Third-Generation Sequencing Reveals the Adaptive Role of the Epigenome in Three Deep-Sea Polychaetes.</title>
        <authorList>
            <person name="Perez M."/>
            <person name="Aroh O."/>
            <person name="Sun Y."/>
            <person name="Lan Y."/>
            <person name="Juniper S.K."/>
            <person name="Young C.R."/>
            <person name="Angers B."/>
            <person name="Qian P.Y."/>
        </authorList>
    </citation>
    <scope>NUCLEOTIDE SEQUENCE</scope>
    <source>
        <strain evidence="15">P08H-3</strain>
    </source>
</reference>
<evidence type="ECO:0000256" key="11">
    <source>
        <dbReference type="ARBA" id="ARBA00023180"/>
    </source>
</evidence>
<name>A0AAD9MU51_9ANNE</name>
<feature type="transmembrane region" description="Helical" evidence="12">
    <location>
        <begin position="197"/>
        <end position="219"/>
    </location>
</feature>
<dbReference type="SMART" id="SM00382">
    <property type="entry name" value="AAA"/>
    <property type="match status" value="2"/>
</dbReference>
<feature type="transmembrane region" description="Helical" evidence="12">
    <location>
        <begin position="901"/>
        <end position="926"/>
    </location>
</feature>
<evidence type="ECO:0000256" key="3">
    <source>
        <dbReference type="ARBA" id="ARBA00022448"/>
    </source>
</evidence>
<dbReference type="PANTHER" id="PTHR43394">
    <property type="entry name" value="ATP-DEPENDENT PERMEASE MDL1, MITOCHONDRIAL"/>
    <property type="match status" value="1"/>
</dbReference>
<evidence type="ECO:0000256" key="5">
    <source>
        <dbReference type="ARBA" id="ARBA00022737"/>
    </source>
</evidence>
<dbReference type="SUPFAM" id="SSF90123">
    <property type="entry name" value="ABC transporter transmembrane region"/>
    <property type="match status" value="2"/>
</dbReference>
<dbReference type="SUPFAM" id="SSF52540">
    <property type="entry name" value="P-loop containing nucleoside triphosphate hydrolases"/>
    <property type="match status" value="2"/>
</dbReference>
<evidence type="ECO:0000313" key="16">
    <source>
        <dbReference type="Proteomes" id="UP001208570"/>
    </source>
</evidence>
<evidence type="ECO:0000256" key="1">
    <source>
        <dbReference type="ARBA" id="ARBA00004141"/>
    </source>
</evidence>
<evidence type="ECO:0000259" key="14">
    <source>
        <dbReference type="PROSITE" id="PS50929"/>
    </source>
</evidence>
<feature type="transmembrane region" description="Helical" evidence="12">
    <location>
        <begin position="273"/>
        <end position="293"/>
    </location>
</feature>
<dbReference type="InterPro" id="IPR036640">
    <property type="entry name" value="ABC1_TM_sf"/>
</dbReference>
<feature type="transmembrane region" description="Helical" evidence="12">
    <location>
        <begin position="821"/>
        <end position="838"/>
    </location>
</feature>
<dbReference type="GO" id="GO:0016887">
    <property type="term" value="F:ATP hydrolysis activity"/>
    <property type="evidence" value="ECO:0007669"/>
    <property type="project" value="InterPro"/>
</dbReference>
<keyword evidence="10 12" id="KW-0472">Membrane</keyword>
<organism evidence="15 16">
    <name type="scientific">Paralvinella palmiformis</name>
    <dbReference type="NCBI Taxonomy" id="53620"/>
    <lineage>
        <taxon>Eukaryota</taxon>
        <taxon>Metazoa</taxon>
        <taxon>Spiralia</taxon>
        <taxon>Lophotrochozoa</taxon>
        <taxon>Annelida</taxon>
        <taxon>Polychaeta</taxon>
        <taxon>Sedentaria</taxon>
        <taxon>Canalipalpata</taxon>
        <taxon>Terebellida</taxon>
        <taxon>Terebelliformia</taxon>
        <taxon>Alvinellidae</taxon>
        <taxon>Paralvinella</taxon>
    </lineage>
</organism>
<dbReference type="PANTHER" id="PTHR43394:SF27">
    <property type="entry name" value="ATP-DEPENDENT TRANSLOCASE ABCB1-LIKE"/>
    <property type="match status" value="1"/>
</dbReference>
<dbReference type="GO" id="GO:0005524">
    <property type="term" value="F:ATP binding"/>
    <property type="evidence" value="ECO:0007669"/>
    <property type="project" value="UniProtKB-KW"/>
</dbReference>
<dbReference type="AlphaFoldDB" id="A0AAD9MU51"/>
<evidence type="ECO:0000256" key="9">
    <source>
        <dbReference type="ARBA" id="ARBA00022989"/>
    </source>
</evidence>
<sequence>MPKYRLRDSSLKDTEECYANAAFRYSGEDETKSSYSPRELDNVIIEPEDKTSFSSKKDKTRKTKRRPNLLRIGQLFRFASRRDRILIFIGLIAGGLEGSALPVMLILYGKMITTFIQQAKIYNNLNSWLPAWRETCYNMTTNVSCVDITSDFIQHNPNPVQQVITLCKALSYPVGCDFVHDINTDEERPFLKQISVFTIYFAILGGLVFILEYVEVLCWKISAYNQRYRIQKEAFWSILKQDIAWFDTSSTGEMNTRLSDDINKVEIGIGYKMGFFFQMSTSFVIGLCVALYYSWKLALSVICVIPLMALSGMLLTRVTTVMTQKELTAYAKAGAVAEEVFGTVRTVMAFGGQEKECERYNANLIDAKKLGVKKGVFTGLSFGMITFFIYSMNSIAYWYGSQLVFDGVIASGTVFTVFITLMVGIFNLLNAIPSLEHISIARAAAYEVFNIIDTKPSIDSSSAGGRTAEVISGNVEFRNVSFSYPSRPDVKVLRGVSMRIDAGQTVALVGSSGCGKSTVVQLLQRFYDPSGGQILMDGIDICEFNVKWLRQQIGVVSQEPVLFSRTIIENIRLGKEDITDEDVVKACKEANAHDFVQALPKKYDTLVGERGAQLSGGQKQRIAIARALVRNPKILLLDEATSSLDAESEATVQEALDKVRAGRTILVVAHRLSTIRGADVIVGLEDGLVKEQGTHDFLMTKQGLYYQLVMNQEEELPKASLMRILRLNRVLLPANILGCLFAMAVGVIQPLSAIFVSQILRDVAFFDDYSNSVGSLSTRLAVDASAVKGAVGTPLSTFFRAIASIGVGFVIGFIYSWELTLLILAIAPMVFIGGYIQVKRKSGNERHGKSYTEQAGQIVIEVTENIRTVATLTKEDRFFNEYVELISQEFRRNKKEVHVDAAVSAFSNAMLYIAFAACFGLGGYLVEYRGLQYYDLFRVFAAIVFSAQQVGQATSFAPDYGKAKVAAIRLFKLLDQKPAIECSDAKGKHLSECHGSVKLTDVNFAYQSRPGVMVLKNLDLSVNQGKSLALVGPSGCGKSTIVQLLERFYDPLKGSVTVDDHDIRELNLQWLRRQIGIVSQEPVLFDISICGNIAYGDNSRQVPMAEIIEAARNANIHSFIESLPQVR</sequence>
<dbReference type="GO" id="GO:0090374">
    <property type="term" value="P:oligopeptide export from mitochondrion"/>
    <property type="evidence" value="ECO:0007669"/>
    <property type="project" value="TreeGrafter"/>
</dbReference>
<dbReference type="PROSITE" id="PS50893">
    <property type="entry name" value="ABC_TRANSPORTER_2"/>
    <property type="match status" value="1"/>
</dbReference>
<dbReference type="Proteomes" id="UP001208570">
    <property type="component" value="Unassembled WGS sequence"/>
</dbReference>
<accession>A0AAD9MU51</accession>
<keyword evidence="6" id="KW-0547">Nucleotide-binding</keyword>
<dbReference type="InterPro" id="IPR027417">
    <property type="entry name" value="P-loop_NTPase"/>
</dbReference>
<feature type="transmembrane region" description="Helical" evidence="12">
    <location>
        <begin position="730"/>
        <end position="760"/>
    </location>
</feature>
<dbReference type="GO" id="GO:0015421">
    <property type="term" value="F:ABC-type oligopeptide transporter activity"/>
    <property type="evidence" value="ECO:0007669"/>
    <property type="project" value="TreeGrafter"/>
</dbReference>
<dbReference type="InterPro" id="IPR003439">
    <property type="entry name" value="ABC_transporter-like_ATP-bd"/>
</dbReference>
<dbReference type="GO" id="GO:0005743">
    <property type="term" value="C:mitochondrial inner membrane"/>
    <property type="evidence" value="ECO:0007669"/>
    <property type="project" value="TreeGrafter"/>
</dbReference>
<keyword evidence="4 12" id="KW-0812">Transmembrane</keyword>
<evidence type="ECO:0000256" key="8">
    <source>
        <dbReference type="ARBA" id="ARBA00022967"/>
    </source>
</evidence>
<feature type="domain" description="ABC transporter" evidence="13">
    <location>
        <begin position="475"/>
        <end position="711"/>
    </location>
</feature>
<feature type="transmembrane region" description="Helical" evidence="12">
    <location>
        <begin position="376"/>
        <end position="399"/>
    </location>
</feature>
<feature type="transmembrane region" description="Helical" evidence="12">
    <location>
        <begin position="85"/>
        <end position="108"/>
    </location>
</feature>
<dbReference type="FunFam" id="3.40.50.300:FF:000479">
    <property type="entry name" value="Multidrug resistance protein 1A"/>
    <property type="match status" value="1"/>
</dbReference>
<dbReference type="InterPro" id="IPR039421">
    <property type="entry name" value="Type_1_exporter"/>
</dbReference>
<dbReference type="EMBL" id="JAODUP010000676">
    <property type="protein sequence ID" value="KAK2145525.1"/>
    <property type="molecule type" value="Genomic_DNA"/>
</dbReference>
<feature type="transmembrane region" description="Helical" evidence="12">
    <location>
        <begin position="299"/>
        <end position="316"/>
    </location>
</feature>
<dbReference type="InterPro" id="IPR011527">
    <property type="entry name" value="ABC1_TM_dom"/>
</dbReference>
<dbReference type="PROSITE" id="PS50929">
    <property type="entry name" value="ABC_TM1F"/>
    <property type="match status" value="2"/>
</dbReference>